<dbReference type="OrthoDB" id="5819653at2759"/>
<evidence type="ECO:0000259" key="2">
    <source>
        <dbReference type="Pfam" id="PF03732"/>
    </source>
</evidence>
<dbReference type="InterPro" id="IPR005162">
    <property type="entry name" value="Retrotrans_gag_dom"/>
</dbReference>
<dbReference type="InterPro" id="IPR041588">
    <property type="entry name" value="Integrase_H2C2"/>
</dbReference>
<dbReference type="AlphaFoldDB" id="A0A3P8FHC8"/>
<evidence type="ECO:0000313" key="4">
    <source>
        <dbReference type="EMBL" id="VDP57314.1"/>
    </source>
</evidence>
<evidence type="ECO:0008006" key="5">
    <source>
        <dbReference type="Google" id="ProtNLM"/>
    </source>
</evidence>
<organism evidence="4">
    <name type="scientific">Heligmosomoides polygyrus</name>
    <name type="common">Parasitic roundworm</name>
    <dbReference type="NCBI Taxonomy" id="6339"/>
    <lineage>
        <taxon>Eukaryota</taxon>
        <taxon>Metazoa</taxon>
        <taxon>Ecdysozoa</taxon>
        <taxon>Nematoda</taxon>
        <taxon>Chromadorea</taxon>
        <taxon>Rhabditida</taxon>
        <taxon>Rhabditina</taxon>
        <taxon>Rhabditomorpha</taxon>
        <taxon>Strongyloidea</taxon>
        <taxon>Heligmosomidae</taxon>
        <taxon>Heligmosomoides</taxon>
    </lineage>
</organism>
<feature type="domain" description="Integrase zinc-binding" evidence="3">
    <location>
        <begin position="201"/>
        <end position="260"/>
    </location>
</feature>
<dbReference type="Pfam" id="PF03732">
    <property type="entry name" value="Retrotrans_gag"/>
    <property type="match status" value="1"/>
</dbReference>
<feature type="non-terminal residue" evidence="4">
    <location>
        <position position="392"/>
    </location>
</feature>
<dbReference type="Gene3D" id="1.10.340.70">
    <property type="match status" value="1"/>
</dbReference>
<evidence type="ECO:0000256" key="1">
    <source>
        <dbReference type="SAM" id="MobiDB-lite"/>
    </source>
</evidence>
<dbReference type="InterPro" id="IPR036397">
    <property type="entry name" value="RNaseH_sf"/>
</dbReference>
<dbReference type="Pfam" id="PF17921">
    <property type="entry name" value="Integrase_H2C2"/>
    <property type="match status" value="1"/>
</dbReference>
<dbReference type="PANTHER" id="PTHR47266">
    <property type="entry name" value="ENDONUCLEASE-RELATED"/>
    <property type="match status" value="1"/>
</dbReference>
<reference evidence="4" key="1">
    <citation type="submission" date="2018-11" db="EMBL/GenBank/DDBJ databases">
        <authorList>
            <consortium name="Pathogen Informatics"/>
        </authorList>
    </citation>
    <scope>NUCLEOTIDE SEQUENCE [LARGE SCALE GENOMIC DNA]</scope>
</reference>
<accession>A0A3P8FHC8</accession>
<proteinExistence type="predicted"/>
<feature type="domain" description="Retrotransposon gag" evidence="2">
    <location>
        <begin position="74"/>
        <end position="144"/>
    </location>
</feature>
<dbReference type="FunFam" id="1.10.340.70:FF:000001">
    <property type="entry name" value="Retrovirus-related Pol polyprotein from transposon gypsy-like Protein"/>
    <property type="match status" value="1"/>
</dbReference>
<dbReference type="EMBL" id="UZAH01039856">
    <property type="protein sequence ID" value="VDP57314.1"/>
    <property type="molecule type" value="Genomic_DNA"/>
</dbReference>
<sequence length="392" mass="43436">MECQSESEMLPIQGDAVAAFPSGLTFGQLAPKTLKPFSGADGRDFETWFRSFEDAVRMVNPPLPDQLKTNTLVGYLEGEARDLVDDMSEESKNDFDSIVERIRSHFESPHFRSLASQQLCDCRQSQTEGARAFAERLKHIVKKACPKRKIVGRVRGSLKTQPALSHVKAANPATFDEAVIKAITYESLLADAANSMSIFPVPKHLQTLIFDAHHNSALSGGHMGWKKTLAKILRKYYWHSVHSDIRKWCDSCLTCQMRRNPKPNFRERLIPVHSEAVFAKVGLDLCGPLKTTERGNKYILNIVCWFTRKMSSDSHSAHSVTSPEELSPLAVEDRPPLPVSDGSVHEEPMDVVLSNAGDGEETPPPAAAVNAPVSAGGESKQFLTFISYDSDE</sequence>
<feature type="region of interest" description="Disordered" evidence="1">
    <location>
        <begin position="316"/>
        <end position="374"/>
    </location>
</feature>
<dbReference type="Gene3D" id="3.30.420.10">
    <property type="entry name" value="Ribonuclease H-like superfamily/Ribonuclease H"/>
    <property type="match status" value="1"/>
</dbReference>
<dbReference type="InterPro" id="IPR052160">
    <property type="entry name" value="Gypsy_RT_Integrase-like"/>
</dbReference>
<name>A0A3P8FHC8_HELPZ</name>
<gene>
    <name evidence="4" type="ORF">HPBE_LOCUS26381</name>
</gene>
<evidence type="ECO:0000259" key="3">
    <source>
        <dbReference type="Pfam" id="PF17921"/>
    </source>
</evidence>
<protein>
    <recommendedName>
        <fullName evidence="5">Integrase zinc-binding domain-containing protein</fullName>
    </recommendedName>
</protein>
<dbReference type="GO" id="GO:0003676">
    <property type="term" value="F:nucleic acid binding"/>
    <property type="evidence" value="ECO:0007669"/>
    <property type="project" value="InterPro"/>
</dbReference>